<reference evidence="2" key="1">
    <citation type="journal article" date="2023" name="Nat. Microbiol.">
        <title>Enrichment and characterization of a nitric oxide-reducing microbial community in a continuous bioreactor.</title>
        <authorList>
            <person name="Garrido-Amador P."/>
            <person name="Stortenbeker N."/>
            <person name="Wessels H.J.C.T."/>
            <person name="Speth D.R."/>
            <person name="Garcia-Heredia I."/>
            <person name="Kartal B."/>
        </authorList>
    </citation>
    <scope>NUCLEOTIDE SEQUENCE</scope>
    <source>
        <strain evidence="2">MAG1</strain>
    </source>
</reference>
<dbReference type="NCBIfam" id="NF033573">
    <property type="entry name" value="transpos_IS200"/>
    <property type="match status" value="1"/>
</dbReference>
<gene>
    <name evidence="2" type="primary">tnpA</name>
    <name evidence="2" type="ORF">OHM77_01310</name>
</gene>
<dbReference type="Gene3D" id="3.30.70.1290">
    <property type="entry name" value="Transposase IS200-like"/>
    <property type="match status" value="1"/>
</dbReference>
<dbReference type="GO" id="GO:0004803">
    <property type="term" value="F:transposase activity"/>
    <property type="evidence" value="ECO:0007669"/>
    <property type="project" value="InterPro"/>
</dbReference>
<feature type="domain" description="Transposase IS200-like" evidence="1">
    <location>
        <begin position="15"/>
        <end position="81"/>
    </location>
</feature>
<dbReference type="PANTHER" id="PTHR33360">
    <property type="entry name" value="TRANSPOSASE FOR INSERTION SEQUENCE ELEMENT IS200"/>
    <property type="match status" value="1"/>
</dbReference>
<accession>A0AA49FNQ1</accession>
<dbReference type="GO" id="GO:0006313">
    <property type="term" value="P:DNA transposition"/>
    <property type="evidence" value="ECO:0007669"/>
    <property type="project" value="InterPro"/>
</dbReference>
<dbReference type="SUPFAM" id="SSF143422">
    <property type="entry name" value="Transposase IS200-like"/>
    <property type="match status" value="1"/>
</dbReference>
<dbReference type="Proteomes" id="UP001234916">
    <property type="component" value="Chromosome"/>
</dbReference>
<evidence type="ECO:0000259" key="1">
    <source>
        <dbReference type="Pfam" id="PF01797"/>
    </source>
</evidence>
<sequence length="109" mass="12404">MSNDNDIRYGRHCDFLMHVHLVFVTKYRRKVFTVAILDELHGIFASVCTDFESELMEFDGEDDQVHLRVNYRQRGSGARLITASRPPAVGFAVPCALGHPVKAVRSDWP</sequence>
<dbReference type="GO" id="GO:0003677">
    <property type="term" value="F:DNA binding"/>
    <property type="evidence" value="ECO:0007669"/>
    <property type="project" value="InterPro"/>
</dbReference>
<name>A0AA49FNQ1_9PROT</name>
<dbReference type="Pfam" id="PF01797">
    <property type="entry name" value="Y1_Tnp"/>
    <property type="match status" value="1"/>
</dbReference>
<dbReference type="PANTHER" id="PTHR33360:SF2">
    <property type="entry name" value="TRANSPOSASE FOR INSERTION SEQUENCE ELEMENT IS200"/>
    <property type="match status" value="1"/>
</dbReference>
<protein>
    <submittedName>
        <fullName evidence="2">IS200/IS605 family transposase</fullName>
    </submittedName>
</protein>
<organism evidence="2">
    <name type="scientific">Candidatus Nitricoxidivorans perseverans</name>
    <dbReference type="NCBI Taxonomy" id="2975601"/>
    <lineage>
        <taxon>Bacteria</taxon>
        <taxon>Pseudomonadati</taxon>
        <taxon>Pseudomonadota</taxon>
        <taxon>Betaproteobacteria</taxon>
        <taxon>Nitrosomonadales</taxon>
        <taxon>Sterolibacteriaceae</taxon>
        <taxon>Candidatus Nitricoxidivorans</taxon>
    </lineage>
</organism>
<dbReference type="EMBL" id="CP107246">
    <property type="protein sequence ID" value="WIM06995.1"/>
    <property type="molecule type" value="Genomic_DNA"/>
</dbReference>
<dbReference type="InterPro" id="IPR036515">
    <property type="entry name" value="Transposase_17_sf"/>
</dbReference>
<dbReference type="AlphaFoldDB" id="A0AA49FNQ1"/>
<evidence type="ECO:0000313" key="2">
    <source>
        <dbReference type="EMBL" id="WIM06995.1"/>
    </source>
</evidence>
<dbReference type="KEGG" id="npv:OHM77_01310"/>
<dbReference type="InterPro" id="IPR002686">
    <property type="entry name" value="Transposase_17"/>
</dbReference>
<proteinExistence type="predicted"/>